<reference evidence="1 2" key="1">
    <citation type="submission" date="2017-06" db="EMBL/GenBank/DDBJ databases">
        <authorList>
            <person name="Kim H.J."/>
            <person name="Triplett B.A."/>
        </authorList>
    </citation>
    <scope>NUCLEOTIDE SEQUENCE [LARGE SCALE GENOMIC DNA]</scope>
</reference>
<dbReference type="GeneID" id="40088115"/>
<accession>A0A2L0UZF0</accession>
<organism evidence="1 2">
    <name type="scientific">Agrobacterium phage Atu_ph07</name>
    <dbReference type="NCBI Taxonomy" id="2024264"/>
    <lineage>
        <taxon>Viruses</taxon>
        <taxon>Duplodnaviria</taxon>
        <taxon>Heunggongvirae</taxon>
        <taxon>Uroviricota</taxon>
        <taxon>Caudoviricetes</taxon>
        <taxon>Polybotosvirus</taxon>
        <taxon>Polybotosvirus Atuph07</taxon>
    </lineage>
</organism>
<keyword evidence="2" id="KW-1185">Reference proteome</keyword>
<dbReference type="KEGG" id="vg:40088115"/>
<sequence>MVNRKNITGQGDVSTIRITPGTGDVYLKPSSSQDIVIPNTATLQTTSYPSIAEPTVSSEYLNLIRFDNMISGPNDKGIFAGLDRSTGFYDFKLKSISIGDGLVIEETPSSIRLSLKPTDETIVLVQGGLNEVNSGGLVFKGIDSNSIMRFRNIVAGQGLTLTQNPSTITIGLTTPPSIGDITGGANVGTVGVGVFNDKTGNTLNFRNIASGNSIISTTLNSSGTNIVLTVNESAINLANVSGTITASRVTGLHPVATTGSYTSLINKPTIPTTLETLTNVSGTATNGQVLGFNGTGWLPVSIPDPSSYIQNTFTGVKIGNTTISANTATTILNLTSDGGILLQPNDTTKTVDFSLNDTGVVPGSYSLSNVTVDRFGRITNIANGQASHYVDPMTSIGDMLYRNSMNATVRLPAGQTNSVLTILNGVPTWQVPATNQSVTSVGIIAGPGLQVAGSPITSSGDITIGLRTTGTPSGTFRTPTISVDAYGRITGISENLTISQSRAINTGFGLTGGGDLSADRTISLANSGVTAGTYNSATITVDQYGRVTNASSGNPGLVDPTTNIGDMIVRQVNGLARLPMGTEGQVLSISGGVVTWANPTSGGGTGSGTVNYVGALGGNGIVVTGGPITDTGVFNIGMETLGVAPGTYNAVDITVDQYGRVTTIQPAIQLTVGGRTVVDPSGGLYTAAFELDEIEDATDSINTQYKAVGKIIIDITTPRMLIASGPNPTDPWFTVDGATFITPQ</sequence>
<evidence type="ECO:0000313" key="1">
    <source>
        <dbReference type="EMBL" id="AUZ94909.1"/>
    </source>
</evidence>
<dbReference type="RefSeq" id="YP_009611777.1">
    <property type="nucleotide sequence ID" value="NC_042013.1"/>
</dbReference>
<dbReference type="Proteomes" id="UP000223025">
    <property type="component" value="Segment"/>
</dbReference>
<proteinExistence type="predicted"/>
<protein>
    <submittedName>
        <fullName evidence="1">Autotransporter</fullName>
    </submittedName>
</protein>
<name>A0A2L0UZF0_9CAUD</name>
<evidence type="ECO:0000313" key="2">
    <source>
        <dbReference type="Proteomes" id="UP000223025"/>
    </source>
</evidence>
<dbReference type="EMBL" id="MF403008">
    <property type="protein sequence ID" value="AUZ94909.1"/>
    <property type="molecule type" value="Genomic_DNA"/>
</dbReference>